<feature type="domain" description="HTH marR-type" evidence="1">
    <location>
        <begin position="7"/>
        <end position="141"/>
    </location>
</feature>
<evidence type="ECO:0000313" key="3">
    <source>
        <dbReference type="Proteomes" id="UP000002730"/>
    </source>
</evidence>
<name>D9SNB3_CLOC7</name>
<dbReference type="AlphaFoldDB" id="D9SNB3"/>
<dbReference type="InterPro" id="IPR000835">
    <property type="entry name" value="HTH_MarR-typ"/>
</dbReference>
<proteinExistence type="predicted"/>
<dbReference type="PROSITE" id="PS50995">
    <property type="entry name" value="HTH_MARR_2"/>
    <property type="match status" value="1"/>
</dbReference>
<dbReference type="SMART" id="SM00347">
    <property type="entry name" value="HTH_MARR"/>
    <property type="match status" value="1"/>
</dbReference>
<gene>
    <name evidence="2" type="ordered locus">Clocel_4244</name>
</gene>
<dbReference type="InterPro" id="IPR036390">
    <property type="entry name" value="WH_DNA-bd_sf"/>
</dbReference>
<dbReference type="GO" id="GO:0003700">
    <property type="term" value="F:DNA-binding transcription factor activity"/>
    <property type="evidence" value="ECO:0007669"/>
    <property type="project" value="InterPro"/>
</dbReference>
<dbReference type="STRING" id="573061.Clocel_4244"/>
<dbReference type="RefSeq" id="WP_010074259.1">
    <property type="nucleotide sequence ID" value="NC_014393.1"/>
</dbReference>
<dbReference type="HOGENOM" id="CLU_083287_7_2_9"/>
<sequence>MNDYLNDLNLIDLISEKHKRLRKEVIKLWLEKKGEEITDTESHLLAMLEIKSMTVAETARKIDLSRQAVHKCAKKLINQGYIMMKCIEGNNRDKLIVLTEKGHEYCSEMLIIKRYIEEEVAKEIGHESVAMMKALLRKDWIR</sequence>
<dbReference type="Proteomes" id="UP000002730">
    <property type="component" value="Chromosome"/>
</dbReference>
<protein>
    <submittedName>
        <fullName evidence="2">Putative transcriptional regulator, MarR family</fullName>
    </submittedName>
</protein>
<keyword evidence="3" id="KW-1185">Reference proteome</keyword>
<organism evidence="2 3">
    <name type="scientific">Clostridium cellulovorans (strain ATCC 35296 / DSM 3052 / OCM 3 / 743B)</name>
    <dbReference type="NCBI Taxonomy" id="573061"/>
    <lineage>
        <taxon>Bacteria</taxon>
        <taxon>Bacillati</taxon>
        <taxon>Bacillota</taxon>
        <taxon>Clostridia</taxon>
        <taxon>Eubacteriales</taxon>
        <taxon>Clostridiaceae</taxon>
        <taxon>Clostridium</taxon>
    </lineage>
</organism>
<evidence type="ECO:0000313" key="2">
    <source>
        <dbReference type="EMBL" id="ADL53905.1"/>
    </source>
</evidence>
<dbReference type="EMBL" id="CP002160">
    <property type="protein sequence ID" value="ADL53905.1"/>
    <property type="molecule type" value="Genomic_DNA"/>
</dbReference>
<dbReference type="InterPro" id="IPR036388">
    <property type="entry name" value="WH-like_DNA-bd_sf"/>
</dbReference>
<dbReference type="KEGG" id="ccb:Clocel_4244"/>
<evidence type="ECO:0000259" key="1">
    <source>
        <dbReference type="PROSITE" id="PS50995"/>
    </source>
</evidence>
<dbReference type="SUPFAM" id="SSF46785">
    <property type="entry name" value="Winged helix' DNA-binding domain"/>
    <property type="match status" value="1"/>
</dbReference>
<dbReference type="Pfam" id="PF13412">
    <property type="entry name" value="HTH_24"/>
    <property type="match status" value="1"/>
</dbReference>
<reference evidence="2 3" key="1">
    <citation type="submission" date="2010-08" db="EMBL/GenBank/DDBJ databases">
        <title>Complete sequence of Clostridium cellulovorans 743B.</title>
        <authorList>
            <consortium name="US DOE Joint Genome Institute"/>
            <person name="Lucas S."/>
            <person name="Copeland A."/>
            <person name="Lapidus A."/>
            <person name="Cheng J.-F."/>
            <person name="Bruce D."/>
            <person name="Goodwin L."/>
            <person name="Pitluck S."/>
            <person name="Chertkov O."/>
            <person name="Detter J.C."/>
            <person name="Han C."/>
            <person name="Tapia R."/>
            <person name="Land M."/>
            <person name="Hauser L."/>
            <person name="Chang Y.-J."/>
            <person name="Jeffries C."/>
            <person name="Kyrpides N."/>
            <person name="Ivanova N."/>
            <person name="Mikhailova N."/>
            <person name="Hemme C.L."/>
            <person name="Woyke T."/>
        </authorList>
    </citation>
    <scope>NUCLEOTIDE SEQUENCE [LARGE SCALE GENOMIC DNA]</scope>
    <source>
        <strain evidence="3">ATCC 35296 / DSM 3052 / OCM 3 / 743B</strain>
    </source>
</reference>
<dbReference type="OrthoDB" id="2404954at2"/>
<dbReference type="eggNOG" id="COG1846">
    <property type="taxonomic scope" value="Bacteria"/>
</dbReference>
<dbReference type="Gene3D" id="1.10.10.10">
    <property type="entry name" value="Winged helix-like DNA-binding domain superfamily/Winged helix DNA-binding domain"/>
    <property type="match status" value="1"/>
</dbReference>
<accession>D9SNB3</accession>